<feature type="transmembrane region" description="Helical" evidence="7">
    <location>
        <begin position="52"/>
        <end position="70"/>
    </location>
</feature>
<evidence type="ECO:0000256" key="2">
    <source>
        <dbReference type="ARBA" id="ARBA00022448"/>
    </source>
</evidence>
<accession>A0A1H4MH74</accession>
<comment type="subunit">
    <text evidence="7">The complex comprises the extracytoplasmic solute receptor protein and the two transmembrane proteins.</text>
</comment>
<keyword evidence="2 7" id="KW-0813">Transport</keyword>
<feature type="transmembrane region" description="Helical" evidence="7">
    <location>
        <begin position="7"/>
        <end position="32"/>
    </location>
</feature>
<keyword evidence="4 7" id="KW-0812">Transmembrane</keyword>
<reference evidence="10" key="1">
    <citation type="submission" date="2016-10" db="EMBL/GenBank/DDBJ databases">
        <authorList>
            <person name="Varghese N."/>
            <person name="Submissions S."/>
        </authorList>
    </citation>
    <scope>NUCLEOTIDE SEQUENCE [LARGE SCALE GENOMIC DNA]</scope>
    <source>
        <strain evidence="10">ES.061</strain>
    </source>
</reference>
<feature type="transmembrane region" description="Helical" evidence="7">
    <location>
        <begin position="133"/>
        <end position="155"/>
    </location>
</feature>
<feature type="transmembrane region" description="Helical" evidence="7">
    <location>
        <begin position="91"/>
        <end position="113"/>
    </location>
</feature>
<comment type="similarity">
    <text evidence="7">Belongs to the TRAP transporter small permease family.</text>
</comment>
<evidence type="ECO:0000256" key="7">
    <source>
        <dbReference type="RuleBase" id="RU369079"/>
    </source>
</evidence>
<dbReference type="Pfam" id="PF04290">
    <property type="entry name" value="DctQ"/>
    <property type="match status" value="1"/>
</dbReference>
<keyword evidence="7" id="KW-0997">Cell inner membrane</keyword>
<evidence type="ECO:0000256" key="1">
    <source>
        <dbReference type="ARBA" id="ARBA00004651"/>
    </source>
</evidence>
<name>A0A1H4MH74_9HYPH</name>
<sequence length="176" mass="19430">MRLSSIVVWLARVMAILGGIVLAAVIVMTVASITGRALVRFGLGPVPGDFELVQAGVGFAVFAFLPWCQLNRGHATVDIFTTFLPNSVNHMIDLVTEIIMTLVLVLIARQLYYGMLDKLSYNETTFILQFPLWWPYAACLVAAVIAVIVSFYMILVRYRELKVGTPMPEPGQGSLH</sequence>
<dbReference type="Proteomes" id="UP000199064">
    <property type="component" value="Unassembled WGS sequence"/>
</dbReference>
<evidence type="ECO:0000259" key="8">
    <source>
        <dbReference type="Pfam" id="PF04290"/>
    </source>
</evidence>
<dbReference type="AlphaFoldDB" id="A0A1H4MH74"/>
<keyword evidence="5 7" id="KW-1133">Transmembrane helix</keyword>
<dbReference type="RefSeq" id="WP_007009007.1">
    <property type="nucleotide sequence ID" value="NZ_FNSL01000001.1"/>
</dbReference>
<keyword evidence="10" id="KW-1185">Reference proteome</keyword>
<evidence type="ECO:0000313" key="10">
    <source>
        <dbReference type="Proteomes" id="UP000199064"/>
    </source>
</evidence>
<organism evidence="9 10">
    <name type="scientific">Nitratireductor aquibiodomus</name>
    <dbReference type="NCBI Taxonomy" id="204799"/>
    <lineage>
        <taxon>Bacteria</taxon>
        <taxon>Pseudomonadati</taxon>
        <taxon>Pseudomonadota</taxon>
        <taxon>Alphaproteobacteria</taxon>
        <taxon>Hyphomicrobiales</taxon>
        <taxon>Phyllobacteriaceae</taxon>
        <taxon>Nitratireductor</taxon>
    </lineage>
</organism>
<dbReference type="EMBL" id="FNSL01000001">
    <property type="protein sequence ID" value="SEB82349.1"/>
    <property type="molecule type" value="Genomic_DNA"/>
</dbReference>
<evidence type="ECO:0000256" key="3">
    <source>
        <dbReference type="ARBA" id="ARBA00022475"/>
    </source>
</evidence>
<feature type="domain" description="Tripartite ATP-independent periplasmic transporters DctQ component" evidence="8">
    <location>
        <begin position="26"/>
        <end position="157"/>
    </location>
</feature>
<protein>
    <recommendedName>
        <fullName evidence="7">TRAP transporter small permease protein</fullName>
    </recommendedName>
</protein>
<comment type="function">
    <text evidence="7">Part of the tripartite ATP-independent periplasmic (TRAP) transport system.</text>
</comment>
<gene>
    <name evidence="9" type="ORF">SAMN05216452_3316</name>
</gene>
<dbReference type="InterPro" id="IPR055348">
    <property type="entry name" value="DctQ"/>
</dbReference>
<evidence type="ECO:0000256" key="5">
    <source>
        <dbReference type="ARBA" id="ARBA00022989"/>
    </source>
</evidence>
<keyword evidence="3" id="KW-1003">Cell membrane</keyword>
<dbReference type="GO" id="GO:0005886">
    <property type="term" value="C:plasma membrane"/>
    <property type="evidence" value="ECO:0007669"/>
    <property type="project" value="UniProtKB-SubCell"/>
</dbReference>
<evidence type="ECO:0000313" key="9">
    <source>
        <dbReference type="EMBL" id="SEB82349.1"/>
    </source>
</evidence>
<evidence type="ECO:0000256" key="4">
    <source>
        <dbReference type="ARBA" id="ARBA00022692"/>
    </source>
</evidence>
<comment type="subcellular location">
    <subcellularLocation>
        <location evidence="7">Cell inner membrane</location>
        <topology evidence="7">Multi-pass membrane protein</topology>
    </subcellularLocation>
    <subcellularLocation>
        <location evidence="1">Cell membrane</location>
        <topology evidence="1">Multi-pass membrane protein</topology>
    </subcellularLocation>
</comment>
<keyword evidence="6 7" id="KW-0472">Membrane</keyword>
<evidence type="ECO:0000256" key="6">
    <source>
        <dbReference type="ARBA" id="ARBA00023136"/>
    </source>
</evidence>
<dbReference type="GO" id="GO:0022857">
    <property type="term" value="F:transmembrane transporter activity"/>
    <property type="evidence" value="ECO:0007669"/>
    <property type="project" value="UniProtKB-UniRule"/>
</dbReference>
<proteinExistence type="inferred from homology"/>